<accession>A0A5A8CX53</accession>
<dbReference type="EMBL" id="VLTN01000001">
    <property type="protein sequence ID" value="KAA0157586.1"/>
    <property type="molecule type" value="Genomic_DNA"/>
</dbReference>
<dbReference type="PROSITE" id="PS50090">
    <property type="entry name" value="MYB_LIKE"/>
    <property type="match status" value="3"/>
</dbReference>
<dbReference type="OMA" id="NGAGGQY"/>
<evidence type="ECO:0000256" key="5">
    <source>
        <dbReference type="SAM" id="MobiDB-lite"/>
    </source>
</evidence>
<feature type="domain" description="Myb-like" evidence="6">
    <location>
        <begin position="119"/>
        <end position="169"/>
    </location>
</feature>
<dbReference type="InterPro" id="IPR017930">
    <property type="entry name" value="Myb_dom"/>
</dbReference>
<evidence type="ECO:0000256" key="2">
    <source>
        <dbReference type="ARBA" id="ARBA00023125"/>
    </source>
</evidence>
<evidence type="ECO:0000256" key="4">
    <source>
        <dbReference type="ARBA" id="ARBA00023242"/>
    </source>
</evidence>
<feature type="region of interest" description="Disordered" evidence="5">
    <location>
        <begin position="675"/>
        <end position="694"/>
    </location>
</feature>
<feature type="domain" description="HTH myb-type" evidence="7">
    <location>
        <begin position="73"/>
        <end position="118"/>
    </location>
</feature>
<feature type="compositionally biased region" description="Low complexity" evidence="5">
    <location>
        <begin position="528"/>
        <end position="552"/>
    </location>
</feature>
<feature type="compositionally biased region" description="Low complexity" evidence="5">
    <location>
        <begin position="231"/>
        <end position="247"/>
    </location>
</feature>
<sequence>MHASAAQKRQATEWVEAPRGKASRSETDESAGAAGRRAALEADTARSEPNQLSEGSASPHSGDHWDSAGTRPRKWTAAEDSALRSAVAEFGERRWKTIAERVPGRDHVQCLQRWRKALQPGLKKGHWSREEDEILKSEVACRPRNWGDVAIHIPGRTAKQCRERWSNHLDPSIKRSAWTAEEDALLERLVDAIGSKWASISRKLPGRTENAVKIRAKSLERQRRRGERARSPSMTSATAAAAVAMSSDGPRGHSRPGFAAGVGPSPEAHGYGGHPAFAHGAAHLSAGDSLAPVHPASGAVLPMTSPGGMGSSGALSPPRPEWAGTSQHPQLLGRGVSGPASWHGGALAPPFVHTGAHGHWPPAQSGPPGPDVPTPRTLYSNVSSPGQAQPGMATVGGEGAPPPVSYSLAPHPQQLSASAALSAAASRGQPASSGAMAARYSPDGPTPRLAVAPIPASEAFLVGDMPEASRYGPHGLTVEHYAAYPTHRSAPSDQSMGAWSSFPASSPPGAPSAFGGQHSGYGVDPSGAAHHAWAQHHQQQQQQQQQQLMAQQMHHHQRMHDQQQMQLYHHQQQQQHQHQQQLRHQMLLRHASHGSADCATPAQDATGRPVFSGLEGAGAAPASSVGGQAPWAPRTFADGHGGSGPLSSVSSNGWGHGGGGGGGFAPTAGLRGAIGSAGGPRASSVAGRDQPLMPCGHNLSGASERAGSVAETAARAAPDSVGSSMHSADETSAAGCAPTMAGPAAAASGHPLAVARGVSSRSDAEATLGLTGANAVPPIMVLRGFSAAKPGSQFEPLPMVSAKGAEPPAPETPRIPGPSEAAVRQSRAALDCASAGKAVIVPAVVLPSPSGSAMRA</sequence>
<name>A0A5A8CX53_CAFRO</name>
<proteinExistence type="predicted"/>
<dbReference type="CDD" id="cd00167">
    <property type="entry name" value="SANT"/>
    <property type="match status" value="3"/>
</dbReference>
<feature type="compositionally biased region" description="Gly residues" evidence="5">
    <location>
        <begin position="654"/>
        <end position="663"/>
    </location>
</feature>
<feature type="compositionally biased region" description="Polar residues" evidence="5">
    <location>
        <begin position="377"/>
        <end position="387"/>
    </location>
</feature>
<dbReference type="InterPro" id="IPR009057">
    <property type="entry name" value="Homeodomain-like_sf"/>
</dbReference>
<dbReference type="AlphaFoldDB" id="A0A5A8CX53"/>
<feature type="domain" description="Myb-like" evidence="6">
    <location>
        <begin position="170"/>
        <end position="220"/>
    </location>
</feature>
<feature type="domain" description="HTH myb-type" evidence="7">
    <location>
        <begin position="174"/>
        <end position="224"/>
    </location>
</feature>
<feature type="region of interest" description="Disordered" evidence="5">
    <location>
        <begin position="297"/>
        <end position="410"/>
    </location>
</feature>
<dbReference type="PANTHER" id="PTHR46621:SF1">
    <property type="entry name" value="SNRNA-ACTIVATING PROTEIN COMPLEX SUBUNIT 4"/>
    <property type="match status" value="1"/>
</dbReference>
<dbReference type="Pfam" id="PF13921">
    <property type="entry name" value="Myb_DNA-bind_6"/>
    <property type="match status" value="1"/>
</dbReference>
<keyword evidence="9" id="KW-1185">Reference proteome</keyword>
<reference evidence="8 9" key="1">
    <citation type="submission" date="2019-07" db="EMBL/GenBank/DDBJ databases">
        <title>Genomes of Cafeteria roenbergensis.</title>
        <authorList>
            <person name="Fischer M.G."/>
            <person name="Hackl T."/>
            <person name="Roman M."/>
        </authorList>
    </citation>
    <scope>NUCLEOTIDE SEQUENCE [LARGE SCALE GENOMIC DNA]</scope>
    <source>
        <strain evidence="8 9">BVI</strain>
    </source>
</reference>
<evidence type="ECO:0000313" key="8">
    <source>
        <dbReference type="EMBL" id="KAA0157586.1"/>
    </source>
</evidence>
<dbReference type="GO" id="GO:0042795">
    <property type="term" value="P:snRNA transcription by RNA polymerase II"/>
    <property type="evidence" value="ECO:0007669"/>
    <property type="project" value="TreeGrafter"/>
</dbReference>
<dbReference type="SMART" id="SM00717">
    <property type="entry name" value="SANT"/>
    <property type="match status" value="3"/>
</dbReference>
<evidence type="ECO:0000259" key="7">
    <source>
        <dbReference type="PROSITE" id="PS51294"/>
    </source>
</evidence>
<feature type="region of interest" description="Disordered" evidence="5">
    <location>
        <begin position="719"/>
        <end position="745"/>
    </location>
</feature>
<dbReference type="Proteomes" id="UP000323011">
    <property type="component" value="Unassembled WGS sequence"/>
</dbReference>
<dbReference type="GO" id="GO:0001006">
    <property type="term" value="F:RNA polymerase III type 3 promoter sequence-specific DNA binding"/>
    <property type="evidence" value="ECO:0007669"/>
    <property type="project" value="TreeGrafter"/>
</dbReference>
<evidence type="ECO:0000259" key="6">
    <source>
        <dbReference type="PROSITE" id="PS50090"/>
    </source>
</evidence>
<feature type="domain" description="Myb-like" evidence="6">
    <location>
        <begin position="67"/>
        <end position="118"/>
    </location>
</feature>
<feature type="domain" description="HTH myb-type" evidence="7">
    <location>
        <begin position="119"/>
        <end position="173"/>
    </location>
</feature>
<keyword evidence="2" id="KW-0238">DNA-binding</keyword>
<dbReference type="InterPro" id="IPR001005">
    <property type="entry name" value="SANT/Myb"/>
</dbReference>
<feature type="region of interest" description="Disordered" evidence="5">
    <location>
        <begin position="495"/>
        <end position="663"/>
    </location>
</feature>
<keyword evidence="4" id="KW-0539">Nucleus</keyword>
<feature type="compositionally biased region" description="Low complexity" evidence="5">
    <location>
        <begin position="617"/>
        <end position="630"/>
    </location>
</feature>
<dbReference type="SUPFAM" id="SSF46689">
    <property type="entry name" value="Homeodomain-like"/>
    <property type="match status" value="2"/>
</dbReference>
<feature type="compositionally biased region" description="Low complexity" evidence="5">
    <location>
        <begin position="733"/>
        <end position="745"/>
    </location>
</feature>
<feature type="compositionally biased region" description="Basic and acidic residues" evidence="5">
    <location>
        <begin position="16"/>
        <end position="27"/>
    </location>
</feature>
<evidence type="ECO:0000256" key="3">
    <source>
        <dbReference type="ARBA" id="ARBA00023163"/>
    </source>
</evidence>
<feature type="region of interest" description="Disordered" evidence="5">
    <location>
        <begin position="217"/>
        <end position="274"/>
    </location>
</feature>
<feature type="compositionally biased region" description="Pro residues" evidence="5">
    <location>
        <begin position="364"/>
        <end position="373"/>
    </location>
</feature>
<gene>
    <name evidence="8" type="ORF">FNF29_00162</name>
</gene>
<organism evidence="8 9">
    <name type="scientific">Cafeteria roenbergensis</name>
    <name type="common">Marine flagellate</name>
    <dbReference type="NCBI Taxonomy" id="33653"/>
    <lineage>
        <taxon>Eukaryota</taxon>
        <taxon>Sar</taxon>
        <taxon>Stramenopiles</taxon>
        <taxon>Bigyra</taxon>
        <taxon>Opalozoa</taxon>
        <taxon>Bicosoecida</taxon>
        <taxon>Cafeteriaceae</taxon>
        <taxon>Cafeteria</taxon>
    </lineage>
</organism>
<evidence type="ECO:0000313" key="9">
    <source>
        <dbReference type="Proteomes" id="UP000323011"/>
    </source>
</evidence>
<keyword evidence="1" id="KW-0805">Transcription regulation</keyword>
<dbReference type="GO" id="GO:0000978">
    <property type="term" value="F:RNA polymerase II cis-regulatory region sequence-specific DNA binding"/>
    <property type="evidence" value="ECO:0007669"/>
    <property type="project" value="TreeGrafter"/>
</dbReference>
<feature type="compositionally biased region" description="Polar residues" evidence="5">
    <location>
        <begin position="47"/>
        <end position="59"/>
    </location>
</feature>
<comment type="caution">
    <text evidence="8">The sequence shown here is derived from an EMBL/GenBank/DDBJ whole genome shotgun (WGS) entry which is preliminary data.</text>
</comment>
<feature type="compositionally biased region" description="Low complexity" evidence="5">
    <location>
        <begin position="562"/>
        <end position="585"/>
    </location>
</feature>
<evidence type="ECO:0000256" key="1">
    <source>
        <dbReference type="ARBA" id="ARBA00023015"/>
    </source>
</evidence>
<dbReference type="PROSITE" id="PS51294">
    <property type="entry name" value="HTH_MYB"/>
    <property type="match status" value="3"/>
</dbReference>
<feature type="region of interest" description="Disordered" evidence="5">
    <location>
        <begin position="1"/>
        <end position="79"/>
    </location>
</feature>
<dbReference type="GO" id="GO:0042796">
    <property type="term" value="P:snRNA transcription by RNA polymerase III"/>
    <property type="evidence" value="ECO:0007669"/>
    <property type="project" value="TreeGrafter"/>
</dbReference>
<dbReference type="Pfam" id="PF00249">
    <property type="entry name" value="Myb_DNA-binding"/>
    <property type="match status" value="1"/>
</dbReference>
<protein>
    <submittedName>
        <fullName evidence="8">Uncharacterized protein</fullName>
    </submittedName>
</protein>
<keyword evidence="3" id="KW-0804">Transcription</keyword>
<dbReference type="GO" id="GO:0019185">
    <property type="term" value="C:snRNA-activating protein complex"/>
    <property type="evidence" value="ECO:0007669"/>
    <property type="project" value="TreeGrafter"/>
</dbReference>
<dbReference type="InterPro" id="IPR051575">
    <property type="entry name" value="Myb-like_DNA-bd"/>
</dbReference>
<dbReference type="Gene3D" id="1.10.10.60">
    <property type="entry name" value="Homeodomain-like"/>
    <property type="match status" value="3"/>
</dbReference>
<dbReference type="PANTHER" id="PTHR46621">
    <property type="entry name" value="SNRNA-ACTIVATING PROTEIN COMPLEX SUBUNIT 4"/>
    <property type="match status" value="1"/>
</dbReference>